<proteinExistence type="inferred from homology"/>
<dbReference type="InterPro" id="IPR019163">
    <property type="entry name" value="THO_Thoc5"/>
</dbReference>
<evidence type="ECO:0000256" key="2">
    <source>
        <dbReference type="ARBA" id="ARBA00008044"/>
    </source>
</evidence>
<evidence type="ECO:0000256" key="5">
    <source>
        <dbReference type="SAM" id="MobiDB-lite"/>
    </source>
</evidence>
<dbReference type="GO" id="GO:0000445">
    <property type="term" value="C:THO complex part of transcription export complex"/>
    <property type="evidence" value="ECO:0007669"/>
    <property type="project" value="TreeGrafter"/>
</dbReference>
<feature type="region of interest" description="Disordered" evidence="5">
    <location>
        <begin position="1"/>
        <end position="29"/>
    </location>
</feature>
<evidence type="ECO:0000256" key="3">
    <source>
        <dbReference type="ARBA" id="ARBA00023242"/>
    </source>
</evidence>
<feature type="coiled-coil region" evidence="4">
    <location>
        <begin position="223"/>
        <end position="250"/>
    </location>
</feature>
<sequence>MESEIDESLAAKRRKTEISERDSNNDIVSEDVVSSDDYDTFLQDYLNRRPKNNLPLFERVIKHEEDEAKERDPAEDLKLYKDACADFADCVMDITEIKASKPDGWKEKINELRKEAAFITLIMKKLNRVEKTRTKISRERINKERHQVDVAQLKLDNLLCEIQHLRKEIDKCLKFKSRPLGIDLIPVQEFYDKAPASISKPEVTKVDEHKLQLARLEWELTQRKELATLLNDLEDKRSHITEQIEKKEKDLNSLAPLIKEVLVVTQPLQDKLGISPFKTLPMSDYTSLLPEPLYFLYIQAIAFSDACDKDISVDIKGSVSEARRVKSHQYREEVKTSEEDSELEEGSSSGTKKNFEAGRQKLFTKHPLSVILKILLKDGSKLDLQFNYYLNLHILTVIPVLNLASSSSHGLLNSTTLLSNLFQGDSGVESPNLKNYYQLKKVGLECFNTEKYGTPYVWVQKMGGLNFIGIDGKVEPKQDVSRANMPVIIKELKRRCHYRLSLISLMEDFERGVIAPPKDMRSIKLCCSLKAWKCSSWLEISENSSLSHLKDSCFISPNDMFFKGVVSRDDAKLNMYISVKCDYPLSPSVIFMEMECGNEKFTSKNSSTLRDMEREVNIYWKELLTSRTEASSSLSYQIFKTMACFDILLESIDPEKFSSNKNILRLHRGRNRSLPFKFVPEDLLFVQRN</sequence>
<dbReference type="EMBL" id="OV725081">
    <property type="protein sequence ID" value="CAH1401493.1"/>
    <property type="molecule type" value="Genomic_DNA"/>
</dbReference>
<keyword evidence="7" id="KW-1185">Reference proteome</keyword>
<protein>
    <recommendedName>
        <fullName evidence="8">THO complex subunit 5</fullName>
    </recommendedName>
</protein>
<dbReference type="GO" id="GO:0003729">
    <property type="term" value="F:mRNA binding"/>
    <property type="evidence" value="ECO:0007669"/>
    <property type="project" value="TreeGrafter"/>
</dbReference>
<evidence type="ECO:0000313" key="6">
    <source>
        <dbReference type="EMBL" id="CAH1401493.1"/>
    </source>
</evidence>
<accession>A0A9P0HGC6</accession>
<comment type="similarity">
    <text evidence="2">Belongs to the THOC5 family.</text>
</comment>
<evidence type="ECO:0000313" key="7">
    <source>
        <dbReference type="Proteomes" id="UP001152798"/>
    </source>
</evidence>
<evidence type="ECO:0008006" key="8">
    <source>
        <dbReference type="Google" id="ProtNLM"/>
    </source>
</evidence>
<feature type="coiled-coil region" evidence="4">
    <location>
        <begin position="141"/>
        <end position="168"/>
    </location>
</feature>
<dbReference type="OrthoDB" id="20582at2759"/>
<keyword evidence="4" id="KW-0175">Coiled coil</keyword>
<organism evidence="6 7">
    <name type="scientific">Nezara viridula</name>
    <name type="common">Southern green stink bug</name>
    <name type="synonym">Cimex viridulus</name>
    <dbReference type="NCBI Taxonomy" id="85310"/>
    <lineage>
        <taxon>Eukaryota</taxon>
        <taxon>Metazoa</taxon>
        <taxon>Ecdysozoa</taxon>
        <taxon>Arthropoda</taxon>
        <taxon>Hexapoda</taxon>
        <taxon>Insecta</taxon>
        <taxon>Pterygota</taxon>
        <taxon>Neoptera</taxon>
        <taxon>Paraneoptera</taxon>
        <taxon>Hemiptera</taxon>
        <taxon>Heteroptera</taxon>
        <taxon>Panheteroptera</taxon>
        <taxon>Pentatomomorpha</taxon>
        <taxon>Pentatomoidea</taxon>
        <taxon>Pentatomidae</taxon>
        <taxon>Pentatominae</taxon>
        <taxon>Nezara</taxon>
    </lineage>
</organism>
<keyword evidence="3" id="KW-0539">Nucleus</keyword>
<reference evidence="6" key="1">
    <citation type="submission" date="2022-01" db="EMBL/GenBank/DDBJ databases">
        <authorList>
            <person name="King R."/>
        </authorList>
    </citation>
    <scope>NUCLEOTIDE SEQUENCE</scope>
</reference>
<evidence type="ECO:0000256" key="4">
    <source>
        <dbReference type="SAM" id="Coils"/>
    </source>
</evidence>
<dbReference type="Pfam" id="PF09766">
    <property type="entry name" value="FmiP_Thoc5"/>
    <property type="match status" value="1"/>
</dbReference>
<gene>
    <name evidence="6" type="ORF">NEZAVI_LOCUS10504</name>
</gene>
<dbReference type="PANTHER" id="PTHR13375:SF3">
    <property type="entry name" value="THO COMPLEX SUBUNIT 5 HOMOLOG"/>
    <property type="match status" value="1"/>
</dbReference>
<evidence type="ECO:0000256" key="1">
    <source>
        <dbReference type="ARBA" id="ARBA00004123"/>
    </source>
</evidence>
<dbReference type="Proteomes" id="UP001152798">
    <property type="component" value="Chromosome 5"/>
</dbReference>
<dbReference type="GO" id="GO:0006406">
    <property type="term" value="P:mRNA export from nucleus"/>
    <property type="evidence" value="ECO:0007669"/>
    <property type="project" value="TreeGrafter"/>
</dbReference>
<dbReference type="AlphaFoldDB" id="A0A9P0HGC6"/>
<feature type="region of interest" description="Disordered" evidence="5">
    <location>
        <begin position="326"/>
        <end position="353"/>
    </location>
</feature>
<name>A0A9P0HGC6_NEZVI</name>
<comment type="subcellular location">
    <subcellularLocation>
        <location evidence="1">Nucleus</location>
    </subcellularLocation>
</comment>
<dbReference type="PANTHER" id="PTHR13375">
    <property type="entry name" value="FMS INTERACTING PROTEIN"/>
    <property type="match status" value="1"/>
</dbReference>
<feature type="compositionally biased region" description="Basic and acidic residues" evidence="5">
    <location>
        <begin position="326"/>
        <end position="338"/>
    </location>
</feature>